<feature type="repeat" description="TPR" evidence="3">
    <location>
        <begin position="83"/>
        <end position="116"/>
    </location>
</feature>
<dbReference type="SUPFAM" id="SSF48452">
    <property type="entry name" value="TPR-like"/>
    <property type="match status" value="1"/>
</dbReference>
<comment type="caution">
    <text evidence="5">The sequence shown here is derived from an EMBL/GenBank/DDBJ whole genome shotgun (WGS) entry which is preliminary data.</text>
</comment>
<dbReference type="Pfam" id="PF13181">
    <property type="entry name" value="TPR_8"/>
    <property type="match status" value="3"/>
</dbReference>
<keyword evidence="2 3" id="KW-0802">TPR repeat</keyword>
<reference evidence="6" key="1">
    <citation type="journal article" date="2019" name="Int. J. Syst. Evol. Microbiol.">
        <title>The Global Catalogue of Microorganisms (GCM) 10K type strain sequencing project: providing services to taxonomists for standard genome sequencing and annotation.</title>
        <authorList>
            <consortium name="The Broad Institute Genomics Platform"/>
            <consortium name="The Broad Institute Genome Sequencing Center for Infectious Disease"/>
            <person name="Wu L."/>
            <person name="Ma J."/>
        </authorList>
    </citation>
    <scope>NUCLEOTIDE SEQUENCE [LARGE SCALE GENOMIC DNA]</scope>
    <source>
        <strain evidence="6">KCTC 42398</strain>
    </source>
</reference>
<dbReference type="InterPro" id="IPR011990">
    <property type="entry name" value="TPR-like_helical_dom_sf"/>
</dbReference>
<keyword evidence="1" id="KW-0677">Repeat</keyword>
<dbReference type="PROSITE" id="PS50005">
    <property type="entry name" value="TPR"/>
    <property type="match status" value="3"/>
</dbReference>
<dbReference type="InterPro" id="IPR019734">
    <property type="entry name" value="TPR_rpt"/>
</dbReference>
<gene>
    <name evidence="5" type="ORF">ACFSR8_13065</name>
</gene>
<dbReference type="InterPro" id="IPR050498">
    <property type="entry name" value="Ycf3"/>
</dbReference>
<name>A0ABW5TF74_9FLAO</name>
<dbReference type="SMART" id="SM00028">
    <property type="entry name" value="TPR"/>
    <property type="match status" value="7"/>
</dbReference>
<evidence type="ECO:0000313" key="5">
    <source>
        <dbReference type="EMBL" id="MFD2727145.1"/>
    </source>
</evidence>
<keyword evidence="4" id="KW-0732">Signal</keyword>
<dbReference type="PROSITE" id="PS50293">
    <property type="entry name" value="TPR_REGION"/>
    <property type="match status" value="1"/>
</dbReference>
<organism evidence="5 6">
    <name type="scientific">Hyunsoonleella rubra</name>
    <dbReference type="NCBI Taxonomy" id="1737062"/>
    <lineage>
        <taxon>Bacteria</taxon>
        <taxon>Pseudomonadati</taxon>
        <taxon>Bacteroidota</taxon>
        <taxon>Flavobacteriia</taxon>
        <taxon>Flavobacteriales</taxon>
        <taxon>Flavobacteriaceae</taxon>
    </lineage>
</organism>
<evidence type="ECO:0000256" key="4">
    <source>
        <dbReference type="SAM" id="SignalP"/>
    </source>
</evidence>
<dbReference type="PANTHER" id="PTHR44858">
    <property type="entry name" value="TETRATRICOPEPTIDE REPEAT PROTEIN 6"/>
    <property type="match status" value="1"/>
</dbReference>
<evidence type="ECO:0000256" key="1">
    <source>
        <dbReference type="ARBA" id="ARBA00022737"/>
    </source>
</evidence>
<dbReference type="Pfam" id="PF00515">
    <property type="entry name" value="TPR_1"/>
    <property type="match status" value="2"/>
</dbReference>
<feature type="chain" id="PRO_5045615984" evidence="4">
    <location>
        <begin position="22"/>
        <end position="317"/>
    </location>
</feature>
<sequence>MKRKIFLLVLLPLLSFGQATKLVRQALRLPNPQQQIEFLDQALELDAKHLDALFYRGIAKYNLEDYDAAILDFTKIIFFEPDADSYYNRGNCKFILEDFEGALFDYEQAVKMDPDLIGAFFNLGNTKLELGKYEEAVKDFTKVIRAFPTDVKSYTQRALAYMELENYKMAFKDYASCILIRPDSESYYNRGVSLLQINYYKEAKTDFYKAINRNRNNSPAYFYLGVSQFLLGEFDASIQSWEVSVDKDDLDYDAHFGMAMAYLYTEDFEKAKISFNKAKNILSVNSKTNDMNIFKDTYWYVNEKKMFTEMYGKLKSL</sequence>
<dbReference type="EMBL" id="JBHULY010000033">
    <property type="protein sequence ID" value="MFD2727145.1"/>
    <property type="molecule type" value="Genomic_DNA"/>
</dbReference>
<evidence type="ECO:0000313" key="6">
    <source>
        <dbReference type="Proteomes" id="UP001597476"/>
    </source>
</evidence>
<accession>A0ABW5TF74</accession>
<feature type="repeat" description="TPR" evidence="3">
    <location>
        <begin position="117"/>
        <end position="150"/>
    </location>
</feature>
<proteinExistence type="predicted"/>
<dbReference type="RefSeq" id="WP_380292722.1">
    <property type="nucleotide sequence ID" value="NZ_JBHULY010000033.1"/>
</dbReference>
<dbReference type="Proteomes" id="UP001597476">
    <property type="component" value="Unassembled WGS sequence"/>
</dbReference>
<feature type="signal peptide" evidence="4">
    <location>
        <begin position="1"/>
        <end position="21"/>
    </location>
</feature>
<feature type="repeat" description="TPR" evidence="3">
    <location>
        <begin position="184"/>
        <end position="217"/>
    </location>
</feature>
<evidence type="ECO:0000256" key="3">
    <source>
        <dbReference type="PROSITE-ProRule" id="PRU00339"/>
    </source>
</evidence>
<keyword evidence="6" id="KW-1185">Reference proteome</keyword>
<dbReference type="PANTHER" id="PTHR44858:SF1">
    <property type="entry name" value="UDP-N-ACETYLGLUCOSAMINE--PEPTIDE N-ACETYLGLUCOSAMINYLTRANSFERASE SPINDLY-RELATED"/>
    <property type="match status" value="1"/>
</dbReference>
<protein>
    <submittedName>
        <fullName evidence="5">Tetratricopeptide repeat protein</fullName>
    </submittedName>
</protein>
<evidence type="ECO:0000256" key="2">
    <source>
        <dbReference type="ARBA" id="ARBA00022803"/>
    </source>
</evidence>
<dbReference type="Gene3D" id="1.25.40.10">
    <property type="entry name" value="Tetratricopeptide repeat domain"/>
    <property type="match status" value="3"/>
</dbReference>